<evidence type="ECO:0000313" key="1">
    <source>
        <dbReference type="EMBL" id="BBA49002.1"/>
    </source>
</evidence>
<organism evidence="1 2">
    <name type="scientific">Bifidobacterium bifidum LMG 13195</name>
    <dbReference type="NCBI Taxonomy" id="1207542"/>
    <lineage>
        <taxon>Bacteria</taxon>
        <taxon>Bacillati</taxon>
        <taxon>Actinomycetota</taxon>
        <taxon>Actinomycetes</taxon>
        <taxon>Bifidobacteriales</taxon>
        <taxon>Bifidobacteriaceae</taxon>
        <taxon>Bifidobacterium</taxon>
    </lineage>
</organism>
<evidence type="ECO:0000313" key="2">
    <source>
        <dbReference type="Proteomes" id="UP000262177"/>
    </source>
</evidence>
<gene>
    <name evidence="1" type="ORF">BBJK_02983</name>
</gene>
<protein>
    <submittedName>
        <fullName evidence="1">Uncharacterized protein</fullName>
    </submittedName>
</protein>
<dbReference type="EMBL" id="AP018131">
    <property type="protein sequence ID" value="BBA49002.1"/>
    <property type="molecule type" value="Genomic_DNA"/>
</dbReference>
<name>A0A286TF81_BIFBI</name>
<dbReference type="AlphaFoldDB" id="A0A286TF81"/>
<sequence>MGARLLMDRAHEYDRLDEAFLADLRLILIATYLKNTAKICTKISLSGESPIITS</sequence>
<dbReference type="Proteomes" id="UP000262177">
    <property type="component" value="Chromosome"/>
</dbReference>
<proteinExistence type="predicted"/>
<reference evidence="1 2" key="1">
    <citation type="journal article" date="2017" name="Biosci. Biotechnol. Biochem.">
        <title>Identification and characterization of a sulfoglycosidase from Bifidobacterium bifidum implicated in mucin glycan utilization.</title>
        <authorList>
            <person name="Katoh T."/>
            <person name="Maeshibu T."/>
            <person name="Kikkawa K."/>
            <person name="Gotoh A."/>
            <person name="Tomabechi Y."/>
            <person name="Nakamura M."/>
            <person name="Liao W.-H."/>
            <person name="Yamaguchi M."/>
            <person name="Ashida H."/>
            <person name="Yamamoto K."/>
            <person name="Katayama T."/>
        </authorList>
    </citation>
    <scope>NUCLEOTIDE SEQUENCE [LARGE SCALE GENOMIC DNA]</scope>
    <source>
        <strain evidence="1 2">JCM 7004</strain>
    </source>
</reference>
<accession>A0A286TF81</accession>